<dbReference type="OrthoDB" id="1304043at2759"/>
<organism evidence="2 3">
    <name type="scientific">Dorcoceras hygrometricum</name>
    <dbReference type="NCBI Taxonomy" id="472368"/>
    <lineage>
        <taxon>Eukaryota</taxon>
        <taxon>Viridiplantae</taxon>
        <taxon>Streptophyta</taxon>
        <taxon>Embryophyta</taxon>
        <taxon>Tracheophyta</taxon>
        <taxon>Spermatophyta</taxon>
        <taxon>Magnoliopsida</taxon>
        <taxon>eudicotyledons</taxon>
        <taxon>Gunneridae</taxon>
        <taxon>Pentapetalae</taxon>
        <taxon>asterids</taxon>
        <taxon>lamiids</taxon>
        <taxon>Lamiales</taxon>
        <taxon>Gesneriaceae</taxon>
        <taxon>Didymocarpoideae</taxon>
        <taxon>Trichosporeae</taxon>
        <taxon>Loxocarpinae</taxon>
        <taxon>Dorcoceras</taxon>
    </lineage>
</organism>
<proteinExistence type="predicted"/>
<sequence>MDFKNRKEDDAWRISPIRRSKPSRNQQQAAAKSLLETIGQEGHTRLKFVVRKQDLKQVLEAIRDGRGSSANRSASAASALAVSLEQRLNLMQLRQILRGGTRGRERSWKSWHPALHSIPEE</sequence>
<evidence type="ECO:0000313" key="2">
    <source>
        <dbReference type="EMBL" id="KZV39345.1"/>
    </source>
</evidence>
<feature type="compositionally biased region" description="Basic and acidic residues" evidence="1">
    <location>
        <begin position="1"/>
        <end position="12"/>
    </location>
</feature>
<keyword evidence="3" id="KW-1185">Reference proteome</keyword>
<protein>
    <submittedName>
        <fullName evidence="2">Uncharacterized protein</fullName>
    </submittedName>
</protein>
<evidence type="ECO:0000256" key="1">
    <source>
        <dbReference type="SAM" id="MobiDB-lite"/>
    </source>
</evidence>
<evidence type="ECO:0000313" key="3">
    <source>
        <dbReference type="Proteomes" id="UP000250235"/>
    </source>
</evidence>
<name>A0A2Z7C522_9LAMI</name>
<feature type="region of interest" description="Disordered" evidence="1">
    <location>
        <begin position="1"/>
        <end position="32"/>
    </location>
</feature>
<dbReference type="Proteomes" id="UP000250235">
    <property type="component" value="Unassembled WGS sequence"/>
</dbReference>
<reference evidence="2 3" key="1">
    <citation type="journal article" date="2015" name="Proc. Natl. Acad. Sci. U.S.A.">
        <title>The resurrection genome of Boea hygrometrica: A blueprint for survival of dehydration.</title>
        <authorList>
            <person name="Xiao L."/>
            <person name="Yang G."/>
            <person name="Zhang L."/>
            <person name="Yang X."/>
            <person name="Zhao S."/>
            <person name="Ji Z."/>
            <person name="Zhou Q."/>
            <person name="Hu M."/>
            <person name="Wang Y."/>
            <person name="Chen M."/>
            <person name="Xu Y."/>
            <person name="Jin H."/>
            <person name="Xiao X."/>
            <person name="Hu G."/>
            <person name="Bao F."/>
            <person name="Hu Y."/>
            <person name="Wan P."/>
            <person name="Li L."/>
            <person name="Deng X."/>
            <person name="Kuang T."/>
            <person name="Xiang C."/>
            <person name="Zhu J.K."/>
            <person name="Oliver M.J."/>
            <person name="He Y."/>
        </authorList>
    </citation>
    <scope>NUCLEOTIDE SEQUENCE [LARGE SCALE GENOMIC DNA]</scope>
    <source>
        <strain evidence="3">cv. XS01</strain>
    </source>
</reference>
<accession>A0A2Z7C522</accession>
<gene>
    <name evidence="2" type="ORF">F511_17537</name>
</gene>
<dbReference type="EMBL" id="KV001272">
    <property type="protein sequence ID" value="KZV39345.1"/>
    <property type="molecule type" value="Genomic_DNA"/>
</dbReference>
<feature type="region of interest" description="Disordered" evidence="1">
    <location>
        <begin position="99"/>
        <end position="121"/>
    </location>
</feature>
<dbReference type="AlphaFoldDB" id="A0A2Z7C522"/>